<dbReference type="OrthoDB" id="2678913at2759"/>
<name>A0A166EMQ1_9AGAM</name>
<gene>
    <name evidence="2" type="ORF">SISSUDRAFT_960862</name>
</gene>
<organism evidence="2 3">
    <name type="scientific">Sistotremastrum suecicum HHB10207 ss-3</name>
    <dbReference type="NCBI Taxonomy" id="1314776"/>
    <lineage>
        <taxon>Eukaryota</taxon>
        <taxon>Fungi</taxon>
        <taxon>Dikarya</taxon>
        <taxon>Basidiomycota</taxon>
        <taxon>Agaricomycotina</taxon>
        <taxon>Agaricomycetes</taxon>
        <taxon>Sistotremastrales</taxon>
        <taxon>Sistotremastraceae</taxon>
        <taxon>Sistotremastrum</taxon>
    </lineage>
</organism>
<feature type="non-terminal residue" evidence="2">
    <location>
        <position position="1"/>
    </location>
</feature>
<proteinExistence type="predicted"/>
<evidence type="ECO:0000256" key="1">
    <source>
        <dbReference type="ARBA" id="ARBA00023172"/>
    </source>
</evidence>
<protein>
    <recommendedName>
        <fullName evidence="4">Tyr recombinase domain-containing protein</fullName>
    </recommendedName>
</protein>
<keyword evidence="1" id="KW-0233">DNA recombination</keyword>
<evidence type="ECO:0000313" key="3">
    <source>
        <dbReference type="Proteomes" id="UP000076798"/>
    </source>
</evidence>
<dbReference type="SUPFAM" id="SSF56349">
    <property type="entry name" value="DNA breaking-rejoining enzymes"/>
    <property type="match status" value="1"/>
</dbReference>
<dbReference type="GO" id="GO:0015074">
    <property type="term" value="P:DNA integration"/>
    <property type="evidence" value="ECO:0007669"/>
    <property type="project" value="InterPro"/>
</dbReference>
<keyword evidence="3" id="KW-1185">Reference proteome</keyword>
<dbReference type="InterPro" id="IPR011010">
    <property type="entry name" value="DNA_brk_join_enz"/>
</dbReference>
<feature type="non-terminal residue" evidence="2">
    <location>
        <position position="79"/>
    </location>
</feature>
<evidence type="ECO:0000313" key="2">
    <source>
        <dbReference type="EMBL" id="KZT39754.1"/>
    </source>
</evidence>
<dbReference type="Gene3D" id="1.10.443.10">
    <property type="entry name" value="Intergrase catalytic core"/>
    <property type="match status" value="1"/>
</dbReference>
<evidence type="ECO:0008006" key="4">
    <source>
        <dbReference type="Google" id="ProtNLM"/>
    </source>
</evidence>
<reference evidence="2 3" key="1">
    <citation type="journal article" date="2016" name="Mol. Biol. Evol.">
        <title>Comparative Genomics of Early-Diverging Mushroom-Forming Fungi Provides Insights into the Origins of Lignocellulose Decay Capabilities.</title>
        <authorList>
            <person name="Nagy L.G."/>
            <person name="Riley R."/>
            <person name="Tritt A."/>
            <person name="Adam C."/>
            <person name="Daum C."/>
            <person name="Floudas D."/>
            <person name="Sun H."/>
            <person name="Yadav J.S."/>
            <person name="Pangilinan J."/>
            <person name="Larsson K.H."/>
            <person name="Matsuura K."/>
            <person name="Barry K."/>
            <person name="Labutti K."/>
            <person name="Kuo R."/>
            <person name="Ohm R.A."/>
            <person name="Bhattacharya S.S."/>
            <person name="Shirouzu T."/>
            <person name="Yoshinaga Y."/>
            <person name="Martin F.M."/>
            <person name="Grigoriev I.V."/>
            <person name="Hibbett D.S."/>
        </authorList>
    </citation>
    <scope>NUCLEOTIDE SEQUENCE [LARGE SCALE GENOMIC DNA]</scope>
    <source>
        <strain evidence="2 3">HHB10207 ss-3</strain>
    </source>
</reference>
<dbReference type="Proteomes" id="UP000076798">
    <property type="component" value="Unassembled WGS sequence"/>
</dbReference>
<accession>A0A166EMQ1</accession>
<dbReference type="InterPro" id="IPR013762">
    <property type="entry name" value="Integrase-like_cat_sf"/>
</dbReference>
<dbReference type="EMBL" id="KV428041">
    <property type="protein sequence ID" value="KZT39754.1"/>
    <property type="molecule type" value="Genomic_DNA"/>
</dbReference>
<dbReference type="GO" id="GO:0003677">
    <property type="term" value="F:DNA binding"/>
    <property type="evidence" value="ECO:0007669"/>
    <property type="project" value="InterPro"/>
</dbReference>
<dbReference type="GO" id="GO:0006310">
    <property type="term" value="P:DNA recombination"/>
    <property type="evidence" value="ECO:0007669"/>
    <property type="project" value="UniProtKB-KW"/>
</dbReference>
<dbReference type="AlphaFoldDB" id="A0A166EMQ1"/>
<sequence length="79" mass="8849">GLRPLTKSAFMKRLSTAASYLNHADFKGHSIRIGATLEYLLRGVSFEVVKSMGRWSSDAFAVYLRKHAVVMAPYMQDTP</sequence>